<keyword evidence="6" id="KW-1015">Disulfide bond</keyword>
<keyword evidence="7" id="KW-0472">Membrane</keyword>
<feature type="region of interest" description="Disordered" evidence="8">
    <location>
        <begin position="262"/>
        <end position="410"/>
    </location>
</feature>
<dbReference type="InterPro" id="IPR036774">
    <property type="entry name" value="ERV/ALR_sulphydryl_oxid_sf"/>
</dbReference>
<feature type="region of interest" description="Disordered" evidence="8">
    <location>
        <begin position="933"/>
        <end position="968"/>
    </location>
</feature>
<dbReference type="GO" id="GO:0003756">
    <property type="term" value="F:protein disulfide isomerase activity"/>
    <property type="evidence" value="ECO:0007669"/>
    <property type="project" value="TreeGrafter"/>
</dbReference>
<dbReference type="PROSITE" id="PS51324">
    <property type="entry name" value="ERV_ALR"/>
    <property type="match status" value="1"/>
</dbReference>
<dbReference type="PANTHER" id="PTHR22897:SF7">
    <property type="entry name" value="SULFHYDRYL OXIDASE 2"/>
    <property type="match status" value="1"/>
</dbReference>
<dbReference type="InterPro" id="IPR040986">
    <property type="entry name" value="QSOX_FAD-bd_dom"/>
</dbReference>
<feature type="region of interest" description="Disordered" evidence="8">
    <location>
        <begin position="705"/>
        <end position="767"/>
    </location>
</feature>
<dbReference type="FunFam" id="1.20.120.310:FF:000001">
    <property type="entry name" value="Sulfhydryl oxidase"/>
    <property type="match status" value="1"/>
</dbReference>
<dbReference type="GeneID" id="117676596"/>
<evidence type="ECO:0000256" key="8">
    <source>
        <dbReference type="SAM" id="MobiDB-lite"/>
    </source>
</evidence>
<feature type="region of interest" description="Disordered" evidence="8">
    <location>
        <begin position="569"/>
        <end position="592"/>
    </location>
</feature>
<feature type="compositionally biased region" description="Polar residues" evidence="8">
    <location>
        <begin position="205"/>
        <end position="219"/>
    </location>
</feature>
<evidence type="ECO:0000256" key="6">
    <source>
        <dbReference type="ARBA" id="ARBA00023157"/>
    </source>
</evidence>
<dbReference type="OrthoDB" id="59470at2759"/>
<feature type="compositionally biased region" description="Basic and acidic residues" evidence="8">
    <location>
        <begin position="233"/>
        <end position="243"/>
    </location>
</feature>
<keyword evidence="3" id="KW-0732">Signal</keyword>
<feature type="region of interest" description="Disordered" evidence="8">
    <location>
        <begin position="199"/>
        <end position="244"/>
    </location>
</feature>
<evidence type="ECO:0000256" key="3">
    <source>
        <dbReference type="ARBA" id="ARBA00022729"/>
    </source>
</evidence>
<proteinExistence type="inferred from homology"/>
<feature type="compositionally biased region" description="Basic and acidic residues" evidence="8">
    <location>
        <begin position="943"/>
        <end position="964"/>
    </location>
</feature>
<keyword evidence="4 7" id="KW-0274">FAD</keyword>
<dbReference type="GO" id="GO:0006457">
    <property type="term" value="P:protein folding"/>
    <property type="evidence" value="ECO:0007669"/>
    <property type="project" value="TreeGrafter"/>
</dbReference>
<dbReference type="InterPro" id="IPR039798">
    <property type="entry name" value="Sulfhydryl_oxidase"/>
</dbReference>
<evidence type="ECO:0000256" key="5">
    <source>
        <dbReference type="ARBA" id="ARBA00023002"/>
    </source>
</evidence>
<dbReference type="GO" id="GO:0005615">
    <property type="term" value="C:extracellular space"/>
    <property type="evidence" value="ECO:0007669"/>
    <property type="project" value="TreeGrafter"/>
</dbReference>
<feature type="compositionally biased region" description="Basic and acidic residues" evidence="8">
    <location>
        <begin position="360"/>
        <end position="410"/>
    </location>
</feature>
<dbReference type="RefSeq" id="XP_034292062.1">
    <property type="nucleotide sequence ID" value="XM_034436171.2"/>
</dbReference>
<feature type="compositionally biased region" description="Polar residues" evidence="8">
    <location>
        <begin position="707"/>
        <end position="720"/>
    </location>
</feature>
<dbReference type="Pfam" id="PF18108">
    <property type="entry name" value="QSOX_Trx1"/>
    <property type="match status" value="1"/>
</dbReference>
<dbReference type="OMA" id="TTTQLWL"/>
<feature type="transmembrane region" description="Helical" evidence="7">
    <location>
        <begin position="1570"/>
        <end position="1587"/>
    </location>
</feature>
<dbReference type="Proteomes" id="UP001652622">
    <property type="component" value="Unplaced"/>
</dbReference>
<dbReference type="GO" id="GO:0000139">
    <property type="term" value="C:Golgi membrane"/>
    <property type="evidence" value="ECO:0007669"/>
    <property type="project" value="TreeGrafter"/>
</dbReference>
<sequence length="1603" mass="179702">MALGTSWCDFEPMLGPEFWSQVHVPGQERGRRPCSVHQERRVPSPAADGALLLRPCSPLALSRHLACRIRCLKENCPCDKKLQALKKMILAQRRKCVPHLPGKNSPSFPLEGESRSAKPLKRKVCKAGAFSAPACPGHSERTGKKLRTGHNSASSSRKAEKERAVSLFGASAWREGQKLARNVLGPPLKYQNLKSELKSKGTEPLQESQGDLFTASQSDRSFRENGQAVQPEMMKKTKQERHTAQLNRQWQDWMNPGWTQKWTRRHQNAPDTEKKNGNHPRSAGRARKAGPTKGSSDGLKTTPSPKIPNASAKMMGVRETSRPGKGRQNGSSLRSETPRKELQPTTTLVEARKKPYSPEQLREFMDQKAAERNRRIREERKTSKQTQEERNKKLQEVYRKQREAASRRRHCAEQLREDLTSITPTKNHLDLKYPDVQSPATDAQKGVHRASWTPLRKELKFNSELEPRMDKTGQGTSMLGLSTSMDPESQLRSPLKLKQLDISSSRASHHSPSSFHLWREKVIGKETPFSSDISTSPSYRRKQDRVKAIHNLAKDLSERLGREMERLQATKASRDQGCPPGTPSKMTTPPGVPLEKFDAPENSVSIWDSRPALNPPMCPQERAGLEKELGVPMVSQHLLPTDRSGLEVMPMDSVERRQSGTEAKDLKEGLASEMGFGEKGPTGPPASVFPGSGSIHTLVEIPKASLRKNQPGGNNRQNKPPENPPGQGGLPFTAQHQPSGFPFLSINLPPGKASAAEDLSEPTDSNSQWSEIGQFYGGASSFGRLSLTLVEQSLREEELRARHQSALLRLREKALQEKAQAELAWLEHGERSPNGLQGTGGPSSTAEKQLSILTRLKQEQAEIRHLQNIGRAAHQERKLLLQQQKELLEVQKATTQLWLQLAGQLPHQISENYNPERVGVLEKEKLETSFQSGPLLATCSGGTERRRSSHEAEKKHLAESKDSLPPENRAAEGFAKWKPGKGDPSTVLETTMQDLYDPSGQRSRDPALGDGRTAEWEPAIRIGVLDCGDEKNYEQCKEYGIQYYPTFRYFKAFTKQFTVGENHHATSDRDLQTIRQTMIDFLQNHSREAKPPACPSLEPTLRPEEVFSLFNKHSQHYTAIIFESGSSYLGREVILDLGQYEKIAIKRVLNSEAALLEKLGITSVPSLYLVYPNGSHGLINNLKPLRSFFSSHLKSLPGVKRKLTSPLPLLQQKRPGNTSIKEWKEFDQSKLYMADLESGLHYLFRVELATHKTLEGAELRTLKDIVILLAKLFPGRQPVMKSLETLQVWLLSLPLDRIPYDAILDLLNNKVHISGLFLPSRLQWVGCQGSQVGLRGYTCSFWKLFHTLTVQAAAQPRALLNTGFEDNPRVVLQIMQRYVQDFFGCRACAEHFGEMARASLDSVKSWDEAVLWLWEKHNVVNARLAGDLSEDPQFPKVQWPTLALCPACHKGTQGPSAWDKTQVLQFLKQHYGSHNLDHTYLKEADNAEEQEAQGGGEAFPKEAAREANKGQDPQKSLGSKSKGLDPVIAKEDSVIDPGKRPAGSVVEQERKQAVSFLGVGFSNIDMSLCIVLYVTSSLFLMIMFFFFRVRSKRWKVRHNRPYV</sequence>
<dbReference type="Gene3D" id="1.20.120.1960">
    <property type="entry name" value="QSOX sulfhydryl oxidase domain"/>
    <property type="match status" value="1"/>
</dbReference>
<feature type="region of interest" description="Disordered" evidence="8">
    <location>
        <begin position="1502"/>
        <end position="1523"/>
    </location>
</feature>
<dbReference type="SUPFAM" id="SSF69000">
    <property type="entry name" value="FAD-dependent thiol oxidase"/>
    <property type="match status" value="1"/>
</dbReference>
<dbReference type="PANTHER" id="PTHR22897">
    <property type="entry name" value="QUIESCIN Q6-RELATED SULFHYDRYL OXIDASE"/>
    <property type="match status" value="1"/>
</dbReference>
<dbReference type="EC" id="1.8.3.2" evidence="7"/>
<feature type="domain" description="ERV/ALR sulfhydryl oxidase" evidence="9">
    <location>
        <begin position="1330"/>
        <end position="1439"/>
    </location>
</feature>
<evidence type="ECO:0000256" key="4">
    <source>
        <dbReference type="ARBA" id="ARBA00022827"/>
    </source>
</evidence>
<dbReference type="FunFam" id="3.40.30.10:FF:000080">
    <property type="entry name" value="Sulfhydryl oxidase"/>
    <property type="match status" value="1"/>
</dbReference>
<keyword evidence="7" id="KW-0812">Transmembrane</keyword>
<evidence type="ECO:0000256" key="2">
    <source>
        <dbReference type="ARBA" id="ARBA00022630"/>
    </source>
</evidence>
<dbReference type="InParanoid" id="A0A6P9D8Q3"/>
<evidence type="ECO:0000256" key="7">
    <source>
        <dbReference type="RuleBase" id="RU371123"/>
    </source>
</evidence>
<comment type="function">
    <text evidence="7">Catalyzes the oxidation of sulfhydryl groups in peptide and protein thiols to disulfides with the reduction of oxygen to hydrogen peroxide.</text>
</comment>
<dbReference type="Pfam" id="PF18371">
    <property type="entry name" value="FAD_SOX"/>
    <property type="match status" value="1"/>
</dbReference>
<keyword evidence="10" id="KW-1185">Reference proteome</keyword>
<reference evidence="11" key="1">
    <citation type="submission" date="2025-08" db="UniProtKB">
        <authorList>
            <consortium name="RefSeq"/>
        </authorList>
    </citation>
    <scope>IDENTIFICATION</scope>
    <source>
        <tissue evidence="11">Blood</tissue>
    </source>
</reference>
<feature type="region of interest" description="Disordered" evidence="8">
    <location>
        <begin position="825"/>
        <end position="847"/>
    </location>
</feature>
<dbReference type="Gene3D" id="1.20.120.310">
    <property type="entry name" value="ERV/ALR sulfhydryl oxidase domain"/>
    <property type="match status" value="1"/>
</dbReference>
<dbReference type="InterPro" id="IPR042568">
    <property type="entry name" value="QSOX_FAD-bd_sf"/>
</dbReference>
<feature type="compositionally biased region" description="Polar residues" evidence="8">
    <location>
        <begin position="293"/>
        <end position="304"/>
    </location>
</feature>
<dbReference type="FunFam" id="1.20.120.1960:FF:000001">
    <property type="entry name" value="Sulfhydryl oxidase"/>
    <property type="match status" value="1"/>
</dbReference>
<evidence type="ECO:0000313" key="10">
    <source>
        <dbReference type="Proteomes" id="UP001652622"/>
    </source>
</evidence>
<comment type="cofactor">
    <cofactor evidence="1 7">
        <name>FAD</name>
        <dbReference type="ChEBI" id="CHEBI:57692"/>
    </cofactor>
</comment>
<comment type="catalytic activity">
    <reaction evidence="7">
        <text>2 R'C(R)SH + O2 = R'C(R)S-S(R)CR' + H2O2</text>
        <dbReference type="Rhea" id="RHEA:17357"/>
        <dbReference type="ChEBI" id="CHEBI:15379"/>
        <dbReference type="ChEBI" id="CHEBI:16240"/>
        <dbReference type="ChEBI" id="CHEBI:16520"/>
        <dbReference type="ChEBI" id="CHEBI:17412"/>
        <dbReference type="EC" id="1.8.3.2"/>
    </reaction>
</comment>
<name>A0A6P9D8Q3_PANGU</name>
<protein>
    <recommendedName>
        <fullName evidence="7">Sulfhydryl oxidase</fullName>
        <ecNumber evidence="7">1.8.3.2</ecNumber>
    </recommendedName>
</protein>
<dbReference type="Pfam" id="PF04777">
    <property type="entry name" value="Evr1_Alr"/>
    <property type="match status" value="1"/>
</dbReference>
<accession>A0A6P9D8Q3</accession>
<dbReference type="InterPro" id="IPR017905">
    <property type="entry name" value="ERV/ALR_sulphydryl_oxidase"/>
</dbReference>
<feature type="region of interest" description="Disordered" evidence="8">
    <location>
        <begin position="136"/>
        <end position="161"/>
    </location>
</feature>
<dbReference type="CTD" id="169714"/>
<organism evidence="10 11">
    <name type="scientific">Pantherophis guttatus</name>
    <name type="common">Corn snake</name>
    <name type="synonym">Elaphe guttata</name>
    <dbReference type="NCBI Taxonomy" id="94885"/>
    <lineage>
        <taxon>Eukaryota</taxon>
        <taxon>Metazoa</taxon>
        <taxon>Chordata</taxon>
        <taxon>Craniata</taxon>
        <taxon>Vertebrata</taxon>
        <taxon>Euteleostomi</taxon>
        <taxon>Lepidosauria</taxon>
        <taxon>Squamata</taxon>
        <taxon>Bifurcata</taxon>
        <taxon>Unidentata</taxon>
        <taxon>Episquamata</taxon>
        <taxon>Toxicofera</taxon>
        <taxon>Serpentes</taxon>
        <taxon>Colubroidea</taxon>
        <taxon>Colubridae</taxon>
        <taxon>Colubrinae</taxon>
        <taxon>Pantherophis</taxon>
    </lineage>
</organism>
<keyword evidence="5 7" id="KW-0560">Oxidoreductase</keyword>
<evidence type="ECO:0000256" key="1">
    <source>
        <dbReference type="ARBA" id="ARBA00001974"/>
    </source>
</evidence>
<comment type="similarity">
    <text evidence="7">Belongs to the quiescin-sulfhydryl oxidase (QSOX) family.</text>
</comment>
<evidence type="ECO:0000313" key="11">
    <source>
        <dbReference type="RefSeq" id="XP_034292062.1"/>
    </source>
</evidence>
<dbReference type="InterPro" id="IPR041269">
    <property type="entry name" value="QSOX_Trx1"/>
</dbReference>
<dbReference type="KEGG" id="pgut:117676596"/>
<keyword evidence="2 7" id="KW-0285">Flavoprotein</keyword>
<feature type="region of interest" description="Disordered" evidence="8">
    <location>
        <begin position="673"/>
        <end position="693"/>
    </location>
</feature>
<dbReference type="GO" id="GO:0016971">
    <property type="term" value="F:flavin-dependent sulfhydryl oxidase activity"/>
    <property type="evidence" value="ECO:0007669"/>
    <property type="project" value="InterPro"/>
</dbReference>
<gene>
    <name evidence="11" type="primary">QSOX2</name>
</gene>
<dbReference type="Gene3D" id="3.40.30.10">
    <property type="entry name" value="Glutaredoxin"/>
    <property type="match status" value="2"/>
</dbReference>
<keyword evidence="7" id="KW-1133">Transmembrane helix</keyword>
<evidence type="ECO:0000259" key="9">
    <source>
        <dbReference type="PROSITE" id="PS51324"/>
    </source>
</evidence>
<dbReference type="FunFam" id="3.40.30.10:FF:000701">
    <property type="entry name" value="Sulfhydryl oxidase"/>
    <property type="match status" value="1"/>
</dbReference>